<keyword evidence="1" id="KW-0812">Transmembrane</keyword>
<reference evidence="2 3" key="1">
    <citation type="submission" date="2018-06" db="EMBL/GenBank/DDBJ databases">
        <authorList>
            <consortium name="Pathogen Informatics"/>
            <person name="Doyle S."/>
        </authorList>
    </citation>
    <scope>NUCLEOTIDE SEQUENCE [LARGE SCALE GENOMIC DNA]</scope>
    <source>
        <strain evidence="2 3">NCTC10719</strain>
    </source>
</reference>
<evidence type="ECO:0000313" key="3">
    <source>
        <dbReference type="Proteomes" id="UP000249986"/>
    </source>
</evidence>
<protein>
    <submittedName>
        <fullName evidence="2">Uncharacterized protein</fullName>
    </submittedName>
</protein>
<dbReference type="AlphaFoldDB" id="A0A2X2YBG7"/>
<organism evidence="2 3">
    <name type="scientific">Clostridium perfringens</name>
    <dbReference type="NCBI Taxonomy" id="1502"/>
    <lineage>
        <taxon>Bacteria</taxon>
        <taxon>Bacillati</taxon>
        <taxon>Bacillota</taxon>
        <taxon>Clostridia</taxon>
        <taxon>Eubacteriales</taxon>
        <taxon>Clostridiaceae</taxon>
        <taxon>Clostridium</taxon>
    </lineage>
</organism>
<dbReference type="Proteomes" id="UP000249986">
    <property type="component" value="Unassembled WGS sequence"/>
</dbReference>
<gene>
    <name evidence="2" type="ORF">NCTC10719_01872</name>
</gene>
<sequence>MKKINIGCLVALIGSIVIWIIFFYISYKVWCWLWT</sequence>
<proteinExistence type="predicted"/>
<dbReference type="EMBL" id="UAWG01000012">
    <property type="protein sequence ID" value="SQB60283.1"/>
    <property type="molecule type" value="Genomic_DNA"/>
</dbReference>
<evidence type="ECO:0000313" key="2">
    <source>
        <dbReference type="EMBL" id="SQB60283.1"/>
    </source>
</evidence>
<keyword evidence="1" id="KW-1133">Transmembrane helix</keyword>
<feature type="transmembrane region" description="Helical" evidence="1">
    <location>
        <begin position="7"/>
        <end position="27"/>
    </location>
</feature>
<keyword evidence="1" id="KW-0472">Membrane</keyword>
<accession>A0A2X2YBG7</accession>
<name>A0A2X2YBG7_CLOPF</name>
<evidence type="ECO:0000256" key="1">
    <source>
        <dbReference type="SAM" id="Phobius"/>
    </source>
</evidence>